<sequence length="211" mass="23285">MIFYEPGQHKEHGFSHDPFKAFVSPRPIGWIGSIDDQGRTNLAPYSFFNAMASNPPQVVFGTGSRPDGSKKDSQLNIEQTGQFTLSIVGHALKDDMNASSAALPHGESEFETAGIEGAASRLVKPLWVAKAPIAFECVYRQTIEMECWDASHKNYMLIGTVIGIHVSEDVVVDGKADVTKWQPVSRLGYYDYATVTEVFEMFRPEGAPRPT</sequence>
<dbReference type="AlphaFoldDB" id="A0A8G2BEX0"/>
<dbReference type="SUPFAM" id="SSF50475">
    <property type="entry name" value="FMN-binding split barrel"/>
    <property type="match status" value="1"/>
</dbReference>
<name>A0A8G2BEX0_9PROT</name>
<keyword evidence="3" id="KW-1185">Reference proteome</keyword>
<evidence type="ECO:0000259" key="1">
    <source>
        <dbReference type="SMART" id="SM00903"/>
    </source>
</evidence>
<organism evidence="2 3">
    <name type="scientific">Thalassobaculum litoreum DSM 18839</name>
    <dbReference type="NCBI Taxonomy" id="1123362"/>
    <lineage>
        <taxon>Bacteria</taxon>
        <taxon>Pseudomonadati</taxon>
        <taxon>Pseudomonadota</taxon>
        <taxon>Alphaproteobacteria</taxon>
        <taxon>Rhodospirillales</taxon>
        <taxon>Thalassobaculaceae</taxon>
        <taxon>Thalassobaculum</taxon>
    </lineage>
</organism>
<dbReference type="InterPro" id="IPR012349">
    <property type="entry name" value="Split_barrel_FMN-bd"/>
</dbReference>
<dbReference type="PANTHER" id="PTHR43812">
    <property type="entry name" value="BLR2425 PROTEIN"/>
    <property type="match status" value="1"/>
</dbReference>
<dbReference type="Pfam" id="PF01613">
    <property type="entry name" value="Flavin_Reduct"/>
    <property type="match status" value="1"/>
</dbReference>
<dbReference type="EMBL" id="FNBW01000002">
    <property type="protein sequence ID" value="SDF25518.1"/>
    <property type="molecule type" value="Genomic_DNA"/>
</dbReference>
<dbReference type="InterPro" id="IPR002563">
    <property type="entry name" value="Flavin_Rdtase-like_dom"/>
</dbReference>
<feature type="domain" description="Flavin reductase like" evidence="1">
    <location>
        <begin position="22"/>
        <end position="179"/>
    </location>
</feature>
<comment type="caution">
    <text evidence="2">The sequence shown here is derived from an EMBL/GenBank/DDBJ whole genome shotgun (WGS) entry which is preliminary data.</text>
</comment>
<proteinExistence type="predicted"/>
<dbReference type="OrthoDB" id="9783347at2"/>
<evidence type="ECO:0000313" key="2">
    <source>
        <dbReference type="EMBL" id="SDF25518.1"/>
    </source>
</evidence>
<dbReference type="PANTHER" id="PTHR43812:SF2">
    <property type="entry name" value="FLAVIN REDUCTASE LIKE DOMAIN-CONTAINING PROTEIN"/>
    <property type="match status" value="1"/>
</dbReference>
<accession>A0A8G2BEX0</accession>
<gene>
    <name evidence="2" type="ORF">SAMN05660686_00763</name>
</gene>
<dbReference type="RefSeq" id="WP_051244383.1">
    <property type="nucleotide sequence ID" value="NZ_FNBW01000002.1"/>
</dbReference>
<dbReference type="Proteomes" id="UP000198615">
    <property type="component" value="Unassembled WGS sequence"/>
</dbReference>
<evidence type="ECO:0000313" key="3">
    <source>
        <dbReference type="Proteomes" id="UP000198615"/>
    </source>
</evidence>
<reference evidence="2 3" key="1">
    <citation type="submission" date="2016-10" db="EMBL/GenBank/DDBJ databases">
        <authorList>
            <person name="Varghese N."/>
            <person name="Submissions S."/>
        </authorList>
    </citation>
    <scope>NUCLEOTIDE SEQUENCE [LARGE SCALE GENOMIC DNA]</scope>
    <source>
        <strain evidence="2 3">DSM 18839</strain>
    </source>
</reference>
<protein>
    <submittedName>
        <fullName evidence="2">NADH-FMN oxidoreductase RutF, flavin reductase (DIM6/NTAB) family</fullName>
    </submittedName>
</protein>
<dbReference type="GO" id="GO:0010181">
    <property type="term" value="F:FMN binding"/>
    <property type="evidence" value="ECO:0007669"/>
    <property type="project" value="InterPro"/>
</dbReference>
<dbReference type="GO" id="GO:0016646">
    <property type="term" value="F:oxidoreductase activity, acting on the CH-NH group of donors, NAD or NADP as acceptor"/>
    <property type="evidence" value="ECO:0007669"/>
    <property type="project" value="UniProtKB-ARBA"/>
</dbReference>
<dbReference type="Gene3D" id="2.30.110.10">
    <property type="entry name" value="Electron Transport, Fmn-binding Protein, Chain A"/>
    <property type="match status" value="1"/>
</dbReference>
<dbReference type="SMART" id="SM00903">
    <property type="entry name" value="Flavin_Reduct"/>
    <property type="match status" value="1"/>
</dbReference>